<evidence type="ECO:0000256" key="1">
    <source>
        <dbReference type="SAM" id="MobiDB-lite"/>
    </source>
</evidence>
<dbReference type="AlphaFoldDB" id="A0AAN9F3F8"/>
<evidence type="ECO:0000313" key="2">
    <source>
        <dbReference type="EMBL" id="KAK7264573.1"/>
    </source>
</evidence>
<dbReference type="Proteomes" id="UP001359559">
    <property type="component" value="Unassembled WGS sequence"/>
</dbReference>
<comment type="caution">
    <text evidence="2">The sequence shown here is derived from an EMBL/GenBank/DDBJ whole genome shotgun (WGS) entry which is preliminary data.</text>
</comment>
<organism evidence="2 3">
    <name type="scientific">Clitoria ternatea</name>
    <name type="common">Butterfly pea</name>
    <dbReference type="NCBI Taxonomy" id="43366"/>
    <lineage>
        <taxon>Eukaryota</taxon>
        <taxon>Viridiplantae</taxon>
        <taxon>Streptophyta</taxon>
        <taxon>Embryophyta</taxon>
        <taxon>Tracheophyta</taxon>
        <taxon>Spermatophyta</taxon>
        <taxon>Magnoliopsida</taxon>
        <taxon>eudicotyledons</taxon>
        <taxon>Gunneridae</taxon>
        <taxon>Pentapetalae</taxon>
        <taxon>rosids</taxon>
        <taxon>fabids</taxon>
        <taxon>Fabales</taxon>
        <taxon>Fabaceae</taxon>
        <taxon>Papilionoideae</taxon>
        <taxon>50 kb inversion clade</taxon>
        <taxon>NPAAA clade</taxon>
        <taxon>indigoferoid/millettioid clade</taxon>
        <taxon>Phaseoleae</taxon>
        <taxon>Clitoria</taxon>
    </lineage>
</organism>
<reference evidence="2 3" key="1">
    <citation type="submission" date="2024-01" db="EMBL/GenBank/DDBJ databases">
        <title>The genomes of 5 underutilized Papilionoideae crops provide insights into root nodulation and disease resistance.</title>
        <authorList>
            <person name="Yuan L."/>
        </authorList>
    </citation>
    <scope>NUCLEOTIDE SEQUENCE [LARGE SCALE GENOMIC DNA]</scope>
    <source>
        <strain evidence="2">LY-2023</strain>
        <tissue evidence="2">Leaf</tissue>
    </source>
</reference>
<sequence>MVTPSLSLKAARPHQIAASHPLGLATQPHPPRIDFSKSRCTAPQFQWRSPPQRGYSQNSISGDGGVEKYEVSCFPKRVSVDLGTQKCSCRVWQLTGMPSHNLLVPSYRLFHPLLL</sequence>
<name>A0AAN9F3F8_CLITE</name>
<protein>
    <submittedName>
        <fullName evidence="2">Uncharacterized protein</fullName>
    </submittedName>
</protein>
<dbReference type="EMBL" id="JAYKXN010000008">
    <property type="protein sequence ID" value="KAK7264573.1"/>
    <property type="molecule type" value="Genomic_DNA"/>
</dbReference>
<gene>
    <name evidence="2" type="ORF">RJT34_32182</name>
</gene>
<evidence type="ECO:0000313" key="3">
    <source>
        <dbReference type="Proteomes" id="UP001359559"/>
    </source>
</evidence>
<keyword evidence="3" id="KW-1185">Reference proteome</keyword>
<feature type="region of interest" description="Disordered" evidence="1">
    <location>
        <begin position="1"/>
        <end position="63"/>
    </location>
</feature>
<accession>A0AAN9F3F8</accession>
<proteinExistence type="predicted"/>
<feature type="compositionally biased region" description="Polar residues" evidence="1">
    <location>
        <begin position="38"/>
        <end position="61"/>
    </location>
</feature>